<organism evidence="1 2">
    <name type="scientific">Olea europaea subsp. europaea</name>
    <dbReference type="NCBI Taxonomy" id="158383"/>
    <lineage>
        <taxon>Eukaryota</taxon>
        <taxon>Viridiplantae</taxon>
        <taxon>Streptophyta</taxon>
        <taxon>Embryophyta</taxon>
        <taxon>Tracheophyta</taxon>
        <taxon>Spermatophyta</taxon>
        <taxon>Magnoliopsida</taxon>
        <taxon>eudicotyledons</taxon>
        <taxon>Gunneridae</taxon>
        <taxon>Pentapetalae</taxon>
        <taxon>asterids</taxon>
        <taxon>lamiids</taxon>
        <taxon>Lamiales</taxon>
        <taxon>Oleaceae</taxon>
        <taxon>Oleeae</taxon>
        <taxon>Olea</taxon>
    </lineage>
</organism>
<evidence type="ECO:0000313" key="2">
    <source>
        <dbReference type="Proteomes" id="UP000594638"/>
    </source>
</evidence>
<dbReference type="AlphaFoldDB" id="A0A8S0UIF6"/>
<protein>
    <submittedName>
        <fullName evidence="1">Cytochrome P450 CYP72A219-like</fullName>
    </submittedName>
</protein>
<evidence type="ECO:0000313" key="1">
    <source>
        <dbReference type="EMBL" id="CAA3015260.1"/>
    </source>
</evidence>
<gene>
    <name evidence="1" type="ORF">OLEA9_A048595</name>
</gene>
<dbReference type="Proteomes" id="UP000594638">
    <property type="component" value="Unassembled WGS sequence"/>
</dbReference>
<sequence>MGNSEQQQLNSSAFSKTQIAPSASIRILKRLKKLEMCLRQQGFNGNSYGLLFEDLKEFEMSRLISFSNDIVPSVMPFIHKSVQNYDLSYSPAVLVINTSFLVNFSISNAFNILAFNVTTDLCSFPNHLSLFDFLNMTG</sequence>
<name>A0A8S0UIF6_OLEEU</name>
<proteinExistence type="predicted"/>
<accession>A0A8S0UIF6</accession>
<reference evidence="1 2" key="1">
    <citation type="submission" date="2019-12" db="EMBL/GenBank/DDBJ databases">
        <authorList>
            <person name="Alioto T."/>
            <person name="Alioto T."/>
            <person name="Gomez Garrido J."/>
        </authorList>
    </citation>
    <scope>NUCLEOTIDE SEQUENCE [LARGE SCALE GENOMIC DNA]</scope>
</reference>
<dbReference type="EMBL" id="CACTIH010007537">
    <property type="protein sequence ID" value="CAA3015260.1"/>
    <property type="molecule type" value="Genomic_DNA"/>
</dbReference>
<comment type="caution">
    <text evidence="1">The sequence shown here is derived from an EMBL/GenBank/DDBJ whole genome shotgun (WGS) entry which is preliminary data.</text>
</comment>
<keyword evidence="2" id="KW-1185">Reference proteome</keyword>
<dbReference type="OrthoDB" id="1470350at2759"/>
<dbReference type="Gramene" id="OE9A048595T1">
    <property type="protein sequence ID" value="OE9A048595C1"/>
    <property type="gene ID" value="OE9A048595"/>
</dbReference>